<gene>
    <name evidence="2" type="ORF">IMSHALPRED_005532</name>
</gene>
<feature type="region of interest" description="Disordered" evidence="1">
    <location>
        <begin position="206"/>
        <end position="231"/>
    </location>
</feature>
<keyword evidence="3" id="KW-1185">Reference proteome</keyword>
<feature type="compositionally biased region" description="Polar residues" evidence="1">
    <location>
        <begin position="67"/>
        <end position="82"/>
    </location>
</feature>
<organism evidence="2 3">
    <name type="scientific">Imshaugia aleurites</name>
    <dbReference type="NCBI Taxonomy" id="172621"/>
    <lineage>
        <taxon>Eukaryota</taxon>
        <taxon>Fungi</taxon>
        <taxon>Dikarya</taxon>
        <taxon>Ascomycota</taxon>
        <taxon>Pezizomycotina</taxon>
        <taxon>Lecanoromycetes</taxon>
        <taxon>OSLEUM clade</taxon>
        <taxon>Lecanoromycetidae</taxon>
        <taxon>Lecanorales</taxon>
        <taxon>Lecanorineae</taxon>
        <taxon>Parmeliaceae</taxon>
        <taxon>Imshaugia</taxon>
    </lineage>
</organism>
<evidence type="ECO:0000313" key="2">
    <source>
        <dbReference type="EMBL" id="CAF9907449.1"/>
    </source>
</evidence>
<dbReference type="OrthoDB" id="5412108at2759"/>
<feature type="compositionally biased region" description="Polar residues" evidence="1">
    <location>
        <begin position="21"/>
        <end position="37"/>
    </location>
</feature>
<dbReference type="AlphaFoldDB" id="A0A8H3IBI9"/>
<protein>
    <submittedName>
        <fullName evidence="2">Uncharacterized protein</fullName>
    </submittedName>
</protein>
<feature type="compositionally biased region" description="Polar residues" evidence="1">
    <location>
        <begin position="315"/>
        <end position="326"/>
    </location>
</feature>
<name>A0A8H3IBI9_9LECA</name>
<feature type="region of interest" description="Disordered" evidence="1">
    <location>
        <begin position="256"/>
        <end position="359"/>
    </location>
</feature>
<feature type="region of interest" description="Disordered" evidence="1">
    <location>
        <begin position="1"/>
        <end position="37"/>
    </location>
</feature>
<feature type="region of interest" description="Disordered" evidence="1">
    <location>
        <begin position="54"/>
        <end position="82"/>
    </location>
</feature>
<reference evidence="2" key="1">
    <citation type="submission" date="2021-03" db="EMBL/GenBank/DDBJ databases">
        <authorList>
            <person name="Tagirdzhanova G."/>
        </authorList>
    </citation>
    <scope>NUCLEOTIDE SEQUENCE</scope>
</reference>
<feature type="compositionally biased region" description="Low complexity" evidence="1">
    <location>
        <begin position="220"/>
        <end position="231"/>
    </location>
</feature>
<sequence length="359" mass="38225">MARTWFAGSPTAQRGPPPKGTVSTEGNQAQANEGVSSKNEIAVNDCATAHQITPTKATHLDSESHRSTTCSTPALPSQKEQITQPTKEAIDASANLAKLIQQHSKFKDPQEAASSEKLATSRPEAIVETFAPFSSAPRRAPTAQMVPLAPNAAGTTARAAIATPKTSTTSLSGPCSSPTTISNPQAMFPPTALRPLSLVSILPSSPIVSSKKSTPKKSTSKTPKITLTPAPATAPSAFKDAALAAHVQNTKFLLPVKQETNGVKKRQNVRTSPPPKSVLTPQSVPEGKRGRGRPRTRREEQPLQESRQHRPPLQPSTTTPRPCLSNQPKPPLPLQQQQSVTLNTNSDLVPDFCSEEPRL</sequence>
<evidence type="ECO:0000256" key="1">
    <source>
        <dbReference type="SAM" id="MobiDB-lite"/>
    </source>
</evidence>
<accession>A0A8H3IBI9</accession>
<evidence type="ECO:0000313" key="3">
    <source>
        <dbReference type="Proteomes" id="UP000664534"/>
    </source>
</evidence>
<comment type="caution">
    <text evidence="2">The sequence shown here is derived from an EMBL/GenBank/DDBJ whole genome shotgun (WGS) entry which is preliminary data.</text>
</comment>
<proteinExistence type="predicted"/>
<dbReference type="EMBL" id="CAJPDT010000003">
    <property type="protein sequence ID" value="CAF9907449.1"/>
    <property type="molecule type" value="Genomic_DNA"/>
</dbReference>
<dbReference type="Proteomes" id="UP000664534">
    <property type="component" value="Unassembled WGS sequence"/>
</dbReference>